<keyword evidence="2" id="KW-1185">Reference proteome</keyword>
<evidence type="ECO:0000313" key="2">
    <source>
        <dbReference type="Proteomes" id="UP001163603"/>
    </source>
</evidence>
<reference evidence="2" key="1">
    <citation type="journal article" date="2023" name="G3 (Bethesda)">
        <title>Genome assembly and association tests identify interacting loci associated with vigor, precocity, and sex in interspecific pistachio rootstocks.</title>
        <authorList>
            <person name="Palmer W."/>
            <person name="Jacygrad E."/>
            <person name="Sagayaradj S."/>
            <person name="Cavanaugh K."/>
            <person name="Han R."/>
            <person name="Bertier L."/>
            <person name="Beede B."/>
            <person name="Kafkas S."/>
            <person name="Golino D."/>
            <person name="Preece J."/>
            <person name="Michelmore R."/>
        </authorList>
    </citation>
    <scope>NUCLEOTIDE SEQUENCE [LARGE SCALE GENOMIC DNA]</scope>
</reference>
<comment type="caution">
    <text evidence="1">The sequence shown here is derived from an EMBL/GenBank/DDBJ whole genome shotgun (WGS) entry which is preliminary data.</text>
</comment>
<dbReference type="EMBL" id="CM047746">
    <property type="protein sequence ID" value="KAJ0021381.1"/>
    <property type="molecule type" value="Genomic_DNA"/>
</dbReference>
<sequence length="200" mass="22266">MAPGGGYCKEVIESHIAYADYDMATSSVELKGSPCRKATTSFGGNPGMTSNNDVHELLECPVCMNLMYPPIYQCPNGHTVCSNCKVRVRNSCPTCRHELGNIRCLALEKVAESLELPCRYQIFGCQDIFPYYSKLKHEKNCKYRPYNCPYAGAECYVTVISRCLSGISRMITKLTCMMGVLSTIDMSKPMPKKLKTLHGC</sequence>
<name>A0ACC0XSM3_9ROSI</name>
<evidence type="ECO:0000313" key="1">
    <source>
        <dbReference type="EMBL" id="KAJ0021381.1"/>
    </source>
</evidence>
<accession>A0ACC0XSM3</accession>
<organism evidence="1 2">
    <name type="scientific">Pistacia integerrima</name>
    <dbReference type="NCBI Taxonomy" id="434235"/>
    <lineage>
        <taxon>Eukaryota</taxon>
        <taxon>Viridiplantae</taxon>
        <taxon>Streptophyta</taxon>
        <taxon>Embryophyta</taxon>
        <taxon>Tracheophyta</taxon>
        <taxon>Spermatophyta</taxon>
        <taxon>Magnoliopsida</taxon>
        <taxon>eudicotyledons</taxon>
        <taxon>Gunneridae</taxon>
        <taxon>Pentapetalae</taxon>
        <taxon>rosids</taxon>
        <taxon>malvids</taxon>
        <taxon>Sapindales</taxon>
        <taxon>Anacardiaceae</taxon>
        <taxon>Pistacia</taxon>
    </lineage>
</organism>
<gene>
    <name evidence="1" type="ORF">Pint_31334</name>
</gene>
<proteinExistence type="predicted"/>
<dbReference type="Proteomes" id="UP001163603">
    <property type="component" value="Chromosome 11"/>
</dbReference>
<protein>
    <submittedName>
        <fullName evidence="1">Uncharacterized protein</fullName>
    </submittedName>
</protein>